<dbReference type="Gene3D" id="3.90.1200.10">
    <property type="match status" value="1"/>
</dbReference>
<evidence type="ECO:0000259" key="1">
    <source>
        <dbReference type="Pfam" id="PF01636"/>
    </source>
</evidence>
<dbReference type="SUPFAM" id="SSF56112">
    <property type="entry name" value="Protein kinase-like (PK-like)"/>
    <property type="match status" value="1"/>
</dbReference>
<dbReference type="Proteomes" id="UP001627408">
    <property type="component" value="Unassembled WGS sequence"/>
</dbReference>
<dbReference type="EMBL" id="JBHDIY010000002">
    <property type="protein sequence ID" value="MFL4469388.1"/>
    <property type="molecule type" value="Genomic_DNA"/>
</dbReference>
<gene>
    <name evidence="2" type="ORF">ACERZ8_05705</name>
</gene>
<name>A0ABW8UQI7_9RHOB</name>
<dbReference type="InterPro" id="IPR002575">
    <property type="entry name" value="Aminoglycoside_PTrfase"/>
</dbReference>
<organism evidence="2 3">
    <name type="scientific">Tateyamaria armeniaca</name>
    <dbReference type="NCBI Taxonomy" id="2518930"/>
    <lineage>
        <taxon>Bacteria</taxon>
        <taxon>Pseudomonadati</taxon>
        <taxon>Pseudomonadota</taxon>
        <taxon>Alphaproteobacteria</taxon>
        <taxon>Rhodobacterales</taxon>
        <taxon>Roseobacteraceae</taxon>
        <taxon>Tateyamaria</taxon>
    </lineage>
</organism>
<keyword evidence="3" id="KW-1185">Reference proteome</keyword>
<evidence type="ECO:0000313" key="3">
    <source>
        <dbReference type="Proteomes" id="UP001627408"/>
    </source>
</evidence>
<comment type="caution">
    <text evidence="2">The sequence shown here is derived from an EMBL/GenBank/DDBJ whole genome shotgun (WGS) entry which is preliminary data.</text>
</comment>
<evidence type="ECO:0000313" key="2">
    <source>
        <dbReference type="EMBL" id="MFL4469388.1"/>
    </source>
</evidence>
<reference evidence="2 3" key="1">
    <citation type="submission" date="2024-08" db="EMBL/GenBank/DDBJ databases">
        <title>Tateyamaria sp. nov., isolated from marine algae.</title>
        <authorList>
            <person name="Choi B.J."/>
            <person name="Kim J.M."/>
            <person name="Lee J.K."/>
            <person name="Choi D.G."/>
            <person name="Bayburt H."/>
            <person name="Baek J.H."/>
            <person name="Han D.M."/>
            <person name="Jeon C.O."/>
        </authorList>
    </citation>
    <scope>NUCLEOTIDE SEQUENCE [LARGE SCALE GENOMIC DNA]</scope>
    <source>
        <strain evidence="2 3">KMU-156</strain>
    </source>
</reference>
<accession>A0ABW8UQI7</accession>
<dbReference type="Pfam" id="PF01636">
    <property type="entry name" value="APH"/>
    <property type="match status" value="1"/>
</dbReference>
<sequence length="322" mass="36366">MMAPHRHLLEAAQSTFDDLVVQAFDDPPAYRKVRHWIKSDANREHVVVRFDSDGAPPLILKQAFRPKDEAEFSGILRNLRAAEAATADLDDVTVPRILAVDMARQAYLMTFIPGQTLLDLCRQSDDHRPILRQAGRWLAAYHAGTFQEDRAFQPKFMARHMLHLVSQMDSGERRIKGQKRFKALAHQVQDWVGPCSGRISKVSAKHGDLNAHNILMSDGSVGAYDFLPHSHAPVGYDIARLLLSYTQMEGDISAIPQGHVMPPALFDAFFEGYGFVPPDDPGVTFLMRIQILTDWNRFNHNLTVSATLRFQRLRAIANRAFD</sequence>
<feature type="domain" description="Aminoglycoside phosphotransferase" evidence="1">
    <location>
        <begin position="47"/>
        <end position="274"/>
    </location>
</feature>
<dbReference type="RefSeq" id="WP_407591205.1">
    <property type="nucleotide sequence ID" value="NZ_JBHDIY010000002.1"/>
</dbReference>
<proteinExistence type="predicted"/>
<protein>
    <submittedName>
        <fullName evidence="2">Phosphotransferase</fullName>
    </submittedName>
</protein>
<dbReference type="InterPro" id="IPR011009">
    <property type="entry name" value="Kinase-like_dom_sf"/>
</dbReference>